<name>A0A2T5VA26_9HYPH</name>
<dbReference type="AlphaFoldDB" id="A0A2T5VA26"/>
<comment type="caution">
    <text evidence="1">The sequence shown here is derived from an EMBL/GenBank/DDBJ whole genome shotgun (WGS) entry which is preliminary data.</text>
</comment>
<gene>
    <name evidence="1" type="ORF">C8N35_104209</name>
</gene>
<evidence type="ECO:0000313" key="1">
    <source>
        <dbReference type="EMBL" id="PTW60584.1"/>
    </source>
</evidence>
<dbReference type="RefSeq" id="WP_210203517.1">
    <property type="nucleotide sequence ID" value="NZ_QAYG01000004.1"/>
</dbReference>
<dbReference type="Proteomes" id="UP000244081">
    <property type="component" value="Unassembled WGS sequence"/>
</dbReference>
<dbReference type="EMBL" id="QAYG01000004">
    <property type="protein sequence ID" value="PTW60584.1"/>
    <property type="molecule type" value="Genomic_DNA"/>
</dbReference>
<keyword evidence="2" id="KW-1185">Reference proteome</keyword>
<evidence type="ECO:0000313" key="2">
    <source>
        <dbReference type="Proteomes" id="UP000244081"/>
    </source>
</evidence>
<protein>
    <submittedName>
        <fullName evidence="1">Uncharacterized protein</fullName>
    </submittedName>
</protein>
<organism evidence="1 2">
    <name type="scientific">Breoghania corrubedonensis</name>
    <dbReference type="NCBI Taxonomy" id="665038"/>
    <lineage>
        <taxon>Bacteria</taxon>
        <taxon>Pseudomonadati</taxon>
        <taxon>Pseudomonadota</taxon>
        <taxon>Alphaproteobacteria</taxon>
        <taxon>Hyphomicrobiales</taxon>
        <taxon>Stappiaceae</taxon>
        <taxon>Breoghania</taxon>
    </lineage>
</organism>
<sequence length="131" mass="14915">MRLVLLRNSSFLAATFALGFAVATIGAPVWKSILMEWNQDAFGELTYRCDHAMRAHMIAKQKLVANPSEESVREVEAMEIGLLDCQNYDLMRKRLIRWGLSDNELSEMSLRAIEDGAGSLQEVVRVHEIRY</sequence>
<reference evidence="1 2" key="1">
    <citation type="submission" date="2018-04" db="EMBL/GenBank/DDBJ databases">
        <title>Genomic Encyclopedia of Archaeal and Bacterial Type Strains, Phase II (KMG-II): from individual species to whole genera.</title>
        <authorList>
            <person name="Goeker M."/>
        </authorList>
    </citation>
    <scope>NUCLEOTIDE SEQUENCE [LARGE SCALE GENOMIC DNA]</scope>
    <source>
        <strain evidence="1 2">DSM 23382</strain>
    </source>
</reference>
<accession>A0A2T5VA26</accession>
<dbReference type="InterPro" id="IPR023814">
    <property type="entry name" value="His-Xaa-Ser_sys"/>
</dbReference>
<dbReference type="NCBIfam" id="TIGR03982">
    <property type="entry name" value="TIGR03982 family His-Xaa-Ser system protein"/>
    <property type="match status" value="1"/>
</dbReference>
<proteinExistence type="predicted"/>